<evidence type="ECO:0000313" key="9">
    <source>
        <dbReference type="EMBL" id="ELT88171.1"/>
    </source>
</evidence>
<evidence type="ECO:0000256" key="4">
    <source>
        <dbReference type="ARBA" id="ARBA00023002"/>
    </source>
</evidence>
<evidence type="ECO:0008006" key="12">
    <source>
        <dbReference type="Google" id="ProtNLM"/>
    </source>
</evidence>
<protein>
    <recommendedName>
        <fullName evidence="12">Cytochrome P450</fullName>
    </recommendedName>
</protein>
<dbReference type="EMBL" id="KB311953">
    <property type="protein sequence ID" value="ELT88171.1"/>
    <property type="molecule type" value="Genomic_DNA"/>
</dbReference>
<dbReference type="OMA" id="AYIMYEM"/>
<comment type="cofactor">
    <cofactor evidence="7">
        <name>heme</name>
        <dbReference type="ChEBI" id="CHEBI:30413"/>
    </cofactor>
</comment>
<reference evidence="9 11" key="2">
    <citation type="journal article" date="2013" name="Nature">
        <title>Insights into bilaterian evolution from three spiralian genomes.</title>
        <authorList>
            <person name="Simakov O."/>
            <person name="Marletaz F."/>
            <person name="Cho S.J."/>
            <person name="Edsinger-Gonzales E."/>
            <person name="Havlak P."/>
            <person name="Hellsten U."/>
            <person name="Kuo D.H."/>
            <person name="Larsson T."/>
            <person name="Lv J."/>
            <person name="Arendt D."/>
            <person name="Savage R."/>
            <person name="Osoegawa K."/>
            <person name="de Jong P."/>
            <person name="Grimwood J."/>
            <person name="Chapman J.A."/>
            <person name="Shapiro H."/>
            <person name="Aerts A."/>
            <person name="Otillar R.P."/>
            <person name="Terry A.Y."/>
            <person name="Boore J.L."/>
            <person name="Grigoriev I.V."/>
            <person name="Lindberg D.R."/>
            <person name="Seaver E.C."/>
            <person name="Weisblat D.A."/>
            <person name="Putnam N.H."/>
            <person name="Rokhsar D.S."/>
        </authorList>
    </citation>
    <scope>NUCLEOTIDE SEQUENCE</scope>
    <source>
        <strain evidence="9 11">I ESC-2004</strain>
    </source>
</reference>
<proteinExistence type="inferred from homology"/>
<keyword evidence="2 7" id="KW-0349">Heme</keyword>
<keyword evidence="11" id="KW-1185">Reference proteome</keyword>
<dbReference type="GO" id="GO:0016705">
    <property type="term" value="F:oxidoreductase activity, acting on paired donors, with incorporation or reduction of molecular oxygen"/>
    <property type="evidence" value="ECO:0007669"/>
    <property type="project" value="InterPro"/>
</dbReference>
<dbReference type="InterPro" id="IPR001128">
    <property type="entry name" value="Cyt_P450"/>
</dbReference>
<dbReference type="AlphaFoldDB" id="R7T5B7"/>
<dbReference type="EMBL" id="AMQN01003497">
    <property type="status" value="NOT_ANNOTATED_CDS"/>
    <property type="molecule type" value="Genomic_DNA"/>
</dbReference>
<reference evidence="10" key="3">
    <citation type="submission" date="2015-06" db="UniProtKB">
        <authorList>
            <consortium name="EnsemblMetazoa"/>
        </authorList>
    </citation>
    <scope>IDENTIFICATION</scope>
</reference>
<dbReference type="HOGENOM" id="CLU_001570_5_2_1"/>
<evidence type="ECO:0000256" key="8">
    <source>
        <dbReference type="RuleBase" id="RU000461"/>
    </source>
</evidence>
<dbReference type="InterPro" id="IPR017972">
    <property type="entry name" value="Cyt_P450_CS"/>
</dbReference>
<dbReference type="PRINTS" id="PR00385">
    <property type="entry name" value="P450"/>
</dbReference>
<dbReference type="PRINTS" id="PR00463">
    <property type="entry name" value="EP450I"/>
</dbReference>
<comment type="similarity">
    <text evidence="1 8">Belongs to the cytochrome P450 family.</text>
</comment>
<evidence type="ECO:0000313" key="11">
    <source>
        <dbReference type="Proteomes" id="UP000014760"/>
    </source>
</evidence>
<name>R7T5B7_CAPTE</name>
<evidence type="ECO:0000256" key="2">
    <source>
        <dbReference type="ARBA" id="ARBA00022617"/>
    </source>
</evidence>
<keyword evidence="4 8" id="KW-0560">Oxidoreductase</keyword>
<dbReference type="SUPFAM" id="SSF48264">
    <property type="entry name" value="Cytochrome P450"/>
    <property type="match status" value="1"/>
</dbReference>
<evidence type="ECO:0000256" key="6">
    <source>
        <dbReference type="ARBA" id="ARBA00043906"/>
    </source>
</evidence>
<dbReference type="EMBL" id="AMQN01003498">
    <property type="status" value="NOT_ANNOTATED_CDS"/>
    <property type="molecule type" value="Genomic_DNA"/>
</dbReference>
<evidence type="ECO:0000256" key="7">
    <source>
        <dbReference type="PIRSR" id="PIRSR602401-1"/>
    </source>
</evidence>
<keyword evidence="8" id="KW-0503">Monooxygenase</keyword>
<dbReference type="InterPro" id="IPR036396">
    <property type="entry name" value="Cyt_P450_sf"/>
</dbReference>
<keyword evidence="5 7" id="KW-0408">Iron</keyword>
<dbReference type="STRING" id="283909.R7T5B7"/>
<reference evidence="11" key="1">
    <citation type="submission" date="2012-12" db="EMBL/GenBank/DDBJ databases">
        <authorList>
            <person name="Hellsten U."/>
            <person name="Grimwood J."/>
            <person name="Chapman J.A."/>
            <person name="Shapiro H."/>
            <person name="Aerts A."/>
            <person name="Otillar R.P."/>
            <person name="Terry A.Y."/>
            <person name="Boore J.L."/>
            <person name="Simakov O."/>
            <person name="Marletaz F."/>
            <person name="Cho S.-J."/>
            <person name="Edsinger-Gonzales E."/>
            <person name="Havlak P."/>
            <person name="Kuo D.-H."/>
            <person name="Larsson T."/>
            <person name="Lv J."/>
            <person name="Arendt D."/>
            <person name="Savage R."/>
            <person name="Osoegawa K."/>
            <person name="de Jong P."/>
            <person name="Lindberg D.R."/>
            <person name="Seaver E.C."/>
            <person name="Weisblat D.A."/>
            <person name="Putnam N.H."/>
            <person name="Grigoriev I.V."/>
            <person name="Rokhsar D.S."/>
        </authorList>
    </citation>
    <scope>NUCLEOTIDE SEQUENCE</scope>
    <source>
        <strain evidence="11">I ESC-2004</strain>
    </source>
</reference>
<evidence type="ECO:0000256" key="1">
    <source>
        <dbReference type="ARBA" id="ARBA00010617"/>
    </source>
</evidence>
<dbReference type="GO" id="GO:0020037">
    <property type="term" value="F:heme binding"/>
    <property type="evidence" value="ECO:0007669"/>
    <property type="project" value="InterPro"/>
</dbReference>
<comment type="function">
    <text evidence="6">Cytochromes P450 are a group of heme-thiolate monooxygenases. They oxidize a variety of structurally unrelated compounds, including steroids, fatty acids, and xenobiotics.</text>
</comment>
<dbReference type="Proteomes" id="UP000014760">
    <property type="component" value="Unassembled WGS sequence"/>
</dbReference>
<dbReference type="PROSITE" id="PS00086">
    <property type="entry name" value="CYTOCHROME_P450"/>
    <property type="match status" value="1"/>
</dbReference>
<dbReference type="OrthoDB" id="2789670at2759"/>
<dbReference type="Pfam" id="PF00067">
    <property type="entry name" value="p450"/>
    <property type="match status" value="2"/>
</dbReference>
<dbReference type="EnsemblMetazoa" id="CapteT183881">
    <property type="protein sequence ID" value="CapteP183881"/>
    <property type="gene ID" value="CapteG183881"/>
</dbReference>
<evidence type="ECO:0000256" key="5">
    <source>
        <dbReference type="ARBA" id="ARBA00023004"/>
    </source>
</evidence>
<accession>R7T5B7</accession>
<evidence type="ECO:0000313" key="10">
    <source>
        <dbReference type="EnsemblMetazoa" id="CapteP183881"/>
    </source>
</evidence>
<dbReference type="CDD" id="cd11055">
    <property type="entry name" value="CYP3A-like"/>
    <property type="match status" value="1"/>
</dbReference>
<organism evidence="9">
    <name type="scientific">Capitella teleta</name>
    <name type="common">Polychaete worm</name>
    <dbReference type="NCBI Taxonomy" id="283909"/>
    <lineage>
        <taxon>Eukaryota</taxon>
        <taxon>Metazoa</taxon>
        <taxon>Spiralia</taxon>
        <taxon>Lophotrochozoa</taxon>
        <taxon>Annelida</taxon>
        <taxon>Polychaeta</taxon>
        <taxon>Sedentaria</taxon>
        <taxon>Scolecida</taxon>
        <taxon>Capitellidae</taxon>
        <taxon>Capitella</taxon>
    </lineage>
</organism>
<dbReference type="InterPro" id="IPR050705">
    <property type="entry name" value="Cytochrome_P450_3A"/>
</dbReference>
<keyword evidence="3 7" id="KW-0479">Metal-binding</keyword>
<feature type="binding site" description="axial binding residue" evidence="7">
    <location>
        <position position="490"/>
    </location>
    <ligand>
        <name>heme</name>
        <dbReference type="ChEBI" id="CHEBI:30413"/>
    </ligand>
    <ligandPart>
        <name>Fe</name>
        <dbReference type="ChEBI" id="CHEBI:18248"/>
    </ligandPart>
</feature>
<evidence type="ECO:0000256" key="3">
    <source>
        <dbReference type="ARBA" id="ARBA00022723"/>
    </source>
</evidence>
<dbReference type="PANTHER" id="PTHR24302:SF15">
    <property type="entry name" value="FATTY-ACID PEROXYGENASE"/>
    <property type="match status" value="1"/>
</dbReference>
<gene>
    <name evidence="9" type="ORF">CAPTEDRAFT_183881</name>
</gene>
<dbReference type="Gene3D" id="1.10.630.10">
    <property type="entry name" value="Cytochrome P450"/>
    <property type="match status" value="1"/>
</dbReference>
<dbReference type="InterPro" id="IPR002401">
    <property type="entry name" value="Cyt_P450_E_grp-I"/>
</dbReference>
<dbReference type="GO" id="GO:0005506">
    <property type="term" value="F:iron ion binding"/>
    <property type="evidence" value="ECO:0007669"/>
    <property type="project" value="InterPro"/>
</dbReference>
<sequence length="544" mass="62607">MFVTIFLTSFGLGLLLTLYLKRKQRQQLFKDLGIPGPEPHWWHGNLHQLYSKPNNHHKQLQKWTAEYGKIYGYFEGPTPVLCVSDLDFIQEVFIKKFGTFNGRKLFQLQPDPEKSKVGIHIVNSRGDRWKRLRTIINPSFTSAKLKQIFPLINSKVDTLINLMSEASNDDKAVNVHKMFQRLTFDVMAEAAFGLESNVQHNTDDPFFLTCRRVFDQVEKNLLVRYIPYYIPEIRFHLWKCIQLIGHFGKNIFPAYAVIGKIAEVMNMRSKDPTLCRPDLLQMMLDAEVKSATYDGNLEISFDKDEEQKVTEKPVLHTIPRTQRRLTANVRHPYFLLSDEIKTQSMVFMLAGFETTSTALGLAVYQLATNPEKQKKLHMEIDELLTNEEDISYSELSSLPYLDMVFRETLRMYPIGMTVVNRECMQSSTIQGIEIPAGVNIQVDMTSVHHDAETWGPTDPLKFEPERFSPEIHDSRHPMAWIPFGAGPRNCVGLRLGMMEFKVVLARIMKKFEFVRCAETEDSLTLAEKGAITPKHGVIVKVVSR</sequence>
<dbReference type="GO" id="GO:0008395">
    <property type="term" value="F:steroid hydroxylase activity"/>
    <property type="evidence" value="ECO:0007669"/>
    <property type="project" value="TreeGrafter"/>
</dbReference>
<dbReference type="PANTHER" id="PTHR24302">
    <property type="entry name" value="CYTOCHROME P450 FAMILY 3"/>
    <property type="match status" value="1"/>
</dbReference>